<proteinExistence type="predicted"/>
<dbReference type="AlphaFoldDB" id="A0A9D4CPQ7"/>
<feature type="compositionally biased region" description="Basic residues" evidence="1">
    <location>
        <begin position="898"/>
        <end position="908"/>
    </location>
</feature>
<feature type="compositionally biased region" description="Polar residues" evidence="1">
    <location>
        <begin position="402"/>
        <end position="416"/>
    </location>
</feature>
<dbReference type="EMBL" id="JAIWYP010000012">
    <property type="protein sequence ID" value="KAH3729334.1"/>
    <property type="molecule type" value="Genomic_DNA"/>
</dbReference>
<organism evidence="2 3">
    <name type="scientific">Dreissena polymorpha</name>
    <name type="common">Zebra mussel</name>
    <name type="synonym">Mytilus polymorpha</name>
    <dbReference type="NCBI Taxonomy" id="45954"/>
    <lineage>
        <taxon>Eukaryota</taxon>
        <taxon>Metazoa</taxon>
        <taxon>Spiralia</taxon>
        <taxon>Lophotrochozoa</taxon>
        <taxon>Mollusca</taxon>
        <taxon>Bivalvia</taxon>
        <taxon>Autobranchia</taxon>
        <taxon>Heteroconchia</taxon>
        <taxon>Euheterodonta</taxon>
        <taxon>Imparidentia</taxon>
        <taxon>Neoheterodontei</taxon>
        <taxon>Myida</taxon>
        <taxon>Dreissenoidea</taxon>
        <taxon>Dreissenidae</taxon>
        <taxon>Dreissena</taxon>
    </lineage>
</organism>
<evidence type="ECO:0000256" key="1">
    <source>
        <dbReference type="SAM" id="MobiDB-lite"/>
    </source>
</evidence>
<feature type="compositionally biased region" description="Basic and acidic residues" evidence="1">
    <location>
        <begin position="539"/>
        <end position="559"/>
    </location>
</feature>
<dbReference type="Proteomes" id="UP000828390">
    <property type="component" value="Unassembled WGS sequence"/>
</dbReference>
<protein>
    <submittedName>
        <fullName evidence="2">Uncharacterized protein</fullName>
    </submittedName>
</protein>
<feature type="region of interest" description="Disordered" evidence="1">
    <location>
        <begin position="1205"/>
        <end position="1224"/>
    </location>
</feature>
<evidence type="ECO:0000313" key="2">
    <source>
        <dbReference type="EMBL" id="KAH3729334.1"/>
    </source>
</evidence>
<feature type="region of interest" description="Disordered" evidence="1">
    <location>
        <begin position="873"/>
        <end position="942"/>
    </location>
</feature>
<feature type="region of interest" description="Disordered" evidence="1">
    <location>
        <begin position="398"/>
        <end position="429"/>
    </location>
</feature>
<feature type="compositionally biased region" description="Basic and acidic residues" evidence="1">
    <location>
        <begin position="911"/>
        <end position="931"/>
    </location>
</feature>
<accession>A0A9D4CPQ7</accession>
<comment type="caution">
    <text evidence="2">The sequence shown here is derived from an EMBL/GenBank/DDBJ whole genome shotgun (WGS) entry which is preliminary data.</text>
</comment>
<feature type="compositionally biased region" description="Acidic residues" evidence="1">
    <location>
        <begin position="577"/>
        <end position="598"/>
    </location>
</feature>
<sequence>MSDLAKKLIVKFDDLKANKQFQDKLSFLKKCISNSKQEQILSVQNVNNTAYLNSQKGHTIKQKDENNVMHTQISAHTFVEHKESDKNNEMNIVEESDHSDEVNVSVDAKSKSSKHVSTSSEISFINPPEIPVFTGSEIDFTEPKTTVDVYQNGNVSLQCYTAVSITAENESATAPANSGKTGLNDASTLKVCIQIIANNDTFDMQGRKTKTNKTSETLSETNLVSLPSISNDAIHLEDTIKTINMADNFRNSDADVIITKPQLNRVDSNATTISETSDDAGYAETDIDSSVEMGLEYNNVEQDETVLGALENAHCEHFEMKDEELQCDLNRNAKMRDSSSILLDESGDEGDIEDNVPILNLVKPLPDDEDFSQSQDLFTDIEKPFNKDIENIQTSKDDIKVKQSSADTSKTELQTQNDERPNHNYDGNPLEQGIAGYPIRIINDNVKKFYAGNNTPETDQNMHKVAAGPIDIEVKDEPVWLKFGYTQEPDTIFLIDSDDDLIMSISHPVINLVSSDEESENGTRSTNNAKESQGFVVKVKQEKDGLNGDSQTRKTHGENVDDSENFSDDWSDKGNDFDPDDWITDNDSESNISSDEDIFLSQDSKESEAVENELKNEEPCLDMPNYEHFELFFQSDTIKNCDEEEITGVDINELNRTTAENKSDKNGNSGEMACTLTNQNIDHINDLSQRKEMVQEEENKNKMSGTPEHKLSDTELSDFEFDDPQEAEYIQCTQVESKRRSLSGNIEISFSSFSDEENKDLYSETTQVIPETLSGKDNYAVDNVNVQTQVDSSWKGKKYSHRLRPFTDTDEHNFKADKYCSQIKSDSLKENNAYKIATQINKNLDASDNILTGFDSRKRDLKKAYKTPTLMDDLVSAPDEDRRGSAASKQSDRITNAPRKKYVKKAYNARKQMDDHVLSSDENQRESDASKPGKQTFSKLAIGGKNVTATQVQNTSDYEDDDPYSAATQIDVTEHDLPDEDNDENYFNATQIDSDGDKINVVKSDNDDASQIDSEEDNNTMNDDDYYAYGMEDQVKNISDSKSESSADGCVGIQLDDLDLDDLPDLGDGMNPYQIATHAVTTEAVIDKQVEPTSDVGPSSASQLKRPRSEIQSESTEQSPATAKKHRLSLSSKQSVCFTEPNKIQSIADKRASGVLVGKSGSSLNSTSTGGTTKTTAGNDVGMLDATKADLWLSNKVILTKKGFKTGKGKEKRRKRGESAEDKLKAKMAEAKSKLKERSIHTKVNPGIIPDKHRRREIPTTGTIVCLIGVFSF</sequence>
<name>A0A9D4CPQ7_DREPO</name>
<feature type="compositionally biased region" description="Basic residues" evidence="1">
    <location>
        <begin position="1205"/>
        <end position="1216"/>
    </location>
</feature>
<feature type="compositionally biased region" description="Polar residues" evidence="1">
    <location>
        <begin position="522"/>
        <end position="531"/>
    </location>
</feature>
<reference evidence="2" key="1">
    <citation type="journal article" date="2019" name="bioRxiv">
        <title>The Genome of the Zebra Mussel, Dreissena polymorpha: A Resource for Invasive Species Research.</title>
        <authorList>
            <person name="McCartney M.A."/>
            <person name="Auch B."/>
            <person name="Kono T."/>
            <person name="Mallez S."/>
            <person name="Zhang Y."/>
            <person name="Obille A."/>
            <person name="Becker A."/>
            <person name="Abrahante J.E."/>
            <person name="Garbe J."/>
            <person name="Badalamenti J.P."/>
            <person name="Herman A."/>
            <person name="Mangelson H."/>
            <person name="Liachko I."/>
            <person name="Sullivan S."/>
            <person name="Sone E.D."/>
            <person name="Koren S."/>
            <person name="Silverstein K.A.T."/>
            <person name="Beckman K.B."/>
            <person name="Gohl D.M."/>
        </authorList>
    </citation>
    <scope>NUCLEOTIDE SEQUENCE</scope>
    <source>
        <strain evidence="2">Duluth1</strain>
        <tissue evidence="2">Whole animal</tissue>
    </source>
</reference>
<feature type="compositionally biased region" description="Polar residues" evidence="1">
    <location>
        <begin position="1110"/>
        <end position="1121"/>
    </location>
</feature>
<keyword evidence="3" id="KW-1185">Reference proteome</keyword>
<gene>
    <name evidence="2" type="ORF">DPMN_055302</name>
</gene>
<reference evidence="2" key="2">
    <citation type="submission" date="2020-11" db="EMBL/GenBank/DDBJ databases">
        <authorList>
            <person name="McCartney M.A."/>
            <person name="Auch B."/>
            <person name="Kono T."/>
            <person name="Mallez S."/>
            <person name="Becker A."/>
            <person name="Gohl D.M."/>
            <person name="Silverstein K.A.T."/>
            <person name="Koren S."/>
            <person name="Bechman K.B."/>
            <person name="Herman A."/>
            <person name="Abrahante J.E."/>
            <person name="Garbe J."/>
        </authorList>
    </citation>
    <scope>NUCLEOTIDE SEQUENCE</scope>
    <source>
        <strain evidence="2">Duluth1</strain>
        <tissue evidence="2">Whole animal</tissue>
    </source>
</reference>
<feature type="compositionally biased region" description="Acidic residues" evidence="1">
    <location>
        <begin position="560"/>
        <end position="569"/>
    </location>
</feature>
<evidence type="ECO:0000313" key="3">
    <source>
        <dbReference type="Proteomes" id="UP000828390"/>
    </source>
</evidence>
<feature type="compositionally biased region" description="Basic and acidic residues" evidence="1">
    <location>
        <begin position="603"/>
        <end position="615"/>
    </location>
</feature>
<feature type="region of interest" description="Disordered" evidence="1">
    <location>
        <begin position="514"/>
        <end position="615"/>
    </location>
</feature>
<feature type="region of interest" description="Disordered" evidence="1">
    <location>
        <begin position="1089"/>
        <end position="1132"/>
    </location>
</feature>